<proteinExistence type="predicted"/>
<protein>
    <submittedName>
        <fullName evidence="2">Transmembrane protein 52B</fullName>
    </submittedName>
</protein>
<dbReference type="Pfam" id="PF14979">
    <property type="entry name" value="TMEM52"/>
    <property type="match status" value="1"/>
</dbReference>
<dbReference type="AlphaFoldDB" id="A0A673TBT2"/>
<dbReference type="Proteomes" id="UP000472268">
    <property type="component" value="Chromosome 10"/>
</dbReference>
<dbReference type="InterPro" id="IPR038942">
    <property type="entry name" value="TMEM52"/>
</dbReference>
<gene>
    <name evidence="2" type="primary">TMEM52B</name>
</gene>
<evidence type="ECO:0000313" key="3">
    <source>
        <dbReference type="Proteomes" id="UP000472268"/>
    </source>
</evidence>
<sequence length="177" mass="19486">MNLEKQFNFMRMQAQAMTASALVYFIQLPRARCEENCVNPEQLLVVIGALLLLWGLTSVCFRCCLSRQQNGEEEGRPPYEVTVIAFDHDSTLQSTITSLQSIFGPAARRILAVAHSHSPLGQLPSSLDTLPGYEESLHMSRFTVARCGPKTPDLPPGLEEKQLTPTDKSPQAGPSSN</sequence>
<reference evidence="2" key="2">
    <citation type="submission" date="2025-08" db="UniProtKB">
        <authorList>
            <consortium name="Ensembl"/>
        </authorList>
    </citation>
    <scope>IDENTIFICATION</scope>
</reference>
<feature type="compositionally biased region" description="Polar residues" evidence="1">
    <location>
        <begin position="163"/>
        <end position="177"/>
    </location>
</feature>
<reference evidence="2" key="3">
    <citation type="submission" date="2025-09" db="UniProtKB">
        <authorList>
            <consortium name="Ensembl"/>
        </authorList>
    </citation>
    <scope>IDENTIFICATION</scope>
</reference>
<organism evidence="2 3">
    <name type="scientific">Suricata suricatta</name>
    <name type="common">Meerkat</name>
    <dbReference type="NCBI Taxonomy" id="37032"/>
    <lineage>
        <taxon>Eukaryota</taxon>
        <taxon>Metazoa</taxon>
        <taxon>Chordata</taxon>
        <taxon>Craniata</taxon>
        <taxon>Vertebrata</taxon>
        <taxon>Euteleostomi</taxon>
        <taxon>Mammalia</taxon>
        <taxon>Eutheria</taxon>
        <taxon>Laurasiatheria</taxon>
        <taxon>Carnivora</taxon>
        <taxon>Feliformia</taxon>
        <taxon>Herpestidae</taxon>
        <taxon>Suricata</taxon>
    </lineage>
</organism>
<feature type="region of interest" description="Disordered" evidence="1">
    <location>
        <begin position="148"/>
        <end position="177"/>
    </location>
</feature>
<reference evidence="2 3" key="1">
    <citation type="submission" date="2019-05" db="EMBL/GenBank/DDBJ databases">
        <title>A Chromosome-scale Meerkat (S. suricatta) Genome Assembly.</title>
        <authorList>
            <person name="Dudchenko O."/>
            <person name="Lieberman Aiden E."/>
            <person name="Tung J."/>
            <person name="Barreiro L.B."/>
            <person name="Clutton-Brock T.H."/>
        </authorList>
    </citation>
    <scope>NUCLEOTIDE SEQUENCE [LARGE SCALE GENOMIC DNA]</scope>
</reference>
<name>A0A673TBT2_SURSU</name>
<evidence type="ECO:0000256" key="1">
    <source>
        <dbReference type="SAM" id="MobiDB-lite"/>
    </source>
</evidence>
<evidence type="ECO:0000313" key="2">
    <source>
        <dbReference type="Ensembl" id="ENSSSUP00005006995.1"/>
    </source>
</evidence>
<dbReference type="PANTHER" id="PTHR33955">
    <property type="entry name" value="TRANSMEMBRANE PROTEIN 52"/>
    <property type="match status" value="1"/>
</dbReference>
<accession>A0A673TBT2</accession>
<keyword evidence="3" id="KW-1185">Reference proteome</keyword>
<dbReference type="Ensembl" id="ENSSSUT00005008062.1">
    <property type="protein sequence ID" value="ENSSSUP00005006995.1"/>
    <property type="gene ID" value="ENSSSUG00005004505.1"/>
</dbReference>
<dbReference type="PANTHER" id="PTHR33955:SF1">
    <property type="entry name" value="TRANSMEMBRANE PROTEIN 52B"/>
    <property type="match status" value="1"/>
</dbReference>